<dbReference type="Proteomes" id="UP000243884">
    <property type="component" value="Unassembled WGS sequence"/>
</dbReference>
<reference evidence="12" key="1">
    <citation type="submission" date="2017-04" db="EMBL/GenBank/DDBJ databases">
        <authorList>
            <person name="Varghese N."/>
            <person name="Submissions S."/>
        </authorList>
    </citation>
    <scope>NUCLEOTIDE SEQUENCE [LARGE SCALE GENOMIC DNA]</scope>
    <source>
        <strain evidence="12">DSM 21500</strain>
    </source>
</reference>
<evidence type="ECO:0000256" key="2">
    <source>
        <dbReference type="ARBA" id="ARBA00022730"/>
    </source>
</evidence>
<evidence type="ECO:0000256" key="5">
    <source>
        <dbReference type="ARBA" id="ARBA00023274"/>
    </source>
</evidence>
<dbReference type="STRING" id="371602.SAMN04487984_1081"/>
<keyword evidence="4 8" id="KW-0689">Ribosomal protein</keyword>
<dbReference type="FunFam" id="3.30.230.10:FF:000002">
    <property type="entry name" value="30S ribosomal protein S5"/>
    <property type="match status" value="1"/>
</dbReference>
<evidence type="ECO:0000256" key="1">
    <source>
        <dbReference type="ARBA" id="ARBA00008945"/>
    </source>
</evidence>
<comment type="function">
    <text evidence="8">Located at the back of the 30S subunit body where it stabilizes the conformation of the head with respect to the body.</text>
</comment>
<dbReference type="Pfam" id="PF03719">
    <property type="entry name" value="Ribosomal_S5_C"/>
    <property type="match status" value="1"/>
</dbReference>
<evidence type="ECO:0000259" key="10">
    <source>
        <dbReference type="PROSITE" id="PS50881"/>
    </source>
</evidence>
<dbReference type="InterPro" id="IPR013810">
    <property type="entry name" value="Ribosomal_uS5_N"/>
</dbReference>
<dbReference type="Gene3D" id="3.30.160.20">
    <property type="match status" value="1"/>
</dbReference>
<dbReference type="SUPFAM" id="SSF54211">
    <property type="entry name" value="Ribosomal protein S5 domain 2-like"/>
    <property type="match status" value="1"/>
</dbReference>
<dbReference type="GO" id="GO:0042254">
    <property type="term" value="P:ribosome biogenesis"/>
    <property type="evidence" value="ECO:0007669"/>
    <property type="project" value="UniProtKB-ARBA"/>
</dbReference>
<evidence type="ECO:0000313" key="11">
    <source>
        <dbReference type="EMBL" id="SMC42688.1"/>
    </source>
</evidence>
<proteinExistence type="inferred from homology"/>
<dbReference type="InterPro" id="IPR005712">
    <property type="entry name" value="Ribosomal_uS5_bac-type"/>
</dbReference>
<comment type="function">
    <text evidence="8">With S4 and S12 plays an important role in translational accuracy.</text>
</comment>
<dbReference type="PANTHER" id="PTHR48277:SF1">
    <property type="entry name" value="MITOCHONDRIAL RIBOSOMAL PROTEIN S5"/>
    <property type="match status" value="1"/>
</dbReference>
<dbReference type="Gene3D" id="3.30.230.10">
    <property type="match status" value="1"/>
</dbReference>
<dbReference type="GO" id="GO:0019843">
    <property type="term" value="F:rRNA binding"/>
    <property type="evidence" value="ECO:0007669"/>
    <property type="project" value="UniProtKB-UniRule"/>
</dbReference>
<evidence type="ECO:0000256" key="4">
    <source>
        <dbReference type="ARBA" id="ARBA00022980"/>
    </source>
</evidence>
<evidence type="ECO:0000256" key="8">
    <source>
        <dbReference type="HAMAP-Rule" id="MF_01307"/>
    </source>
</evidence>
<dbReference type="GO" id="GO:0003735">
    <property type="term" value="F:structural constituent of ribosome"/>
    <property type="evidence" value="ECO:0007669"/>
    <property type="project" value="UniProtKB-UniRule"/>
</dbReference>
<feature type="domain" description="S5 DRBM" evidence="10">
    <location>
        <begin position="15"/>
        <end position="78"/>
    </location>
</feature>
<sequence length="170" mass="17770">MGQTFQALNINESDIEERVVAINRVSKVVKGGRRMRFAAVVVVGDKDGHVGIGTGKANEVPEAIRKAIEDGKKNLIEVPRSGSTIPHDIKGRFNGGDVLLKPAQAGSGVAAGGAVRAVIELAGIADITSKSLGSNNPTNIVRATITALDSLKRPEEVAELRGKSVEELLG</sequence>
<comment type="domain">
    <text evidence="8">The N-terminal domain interacts with the head of the 30S subunit; the C-terminal domain interacts with the body and contacts protein S4. The interaction surface between S4 and S5 is involved in control of translational fidelity.</text>
</comment>
<evidence type="ECO:0000256" key="6">
    <source>
        <dbReference type="ARBA" id="ARBA00035255"/>
    </source>
</evidence>
<dbReference type="InterPro" id="IPR000851">
    <property type="entry name" value="Ribosomal_uS5"/>
</dbReference>
<dbReference type="PROSITE" id="PS50881">
    <property type="entry name" value="S5_DSRBD"/>
    <property type="match status" value="1"/>
</dbReference>
<dbReference type="InterPro" id="IPR014721">
    <property type="entry name" value="Ribsml_uS5_D2-typ_fold_subgr"/>
</dbReference>
<dbReference type="PROSITE" id="PS00585">
    <property type="entry name" value="RIBOSOMAL_S5"/>
    <property type="match status" value="1"/>
</dbReference>
<dbReference type="AlphaFoldDB" id="A0A1W1Z403"/>
<dbReference type="NCBIfam" id="TIGR01021">
    <property type="entry name" value="rpsE_bact"/>
    <property type="match status" value="1"/>
</dbReference>
<keyword evidence="12" id="KW-1185">Reference proteome</keyword>
<dbReference type="GO" id="GO:0006412">
    <property type="term" value="P:translation"/>
    <property type="evidence" value="ECO:0007669"/>
    <property type="project" value="UniProtKB-UniRule"/>
</dbReference>
<evidence type="ECO:0000256" key="7">
    <source>
        <dbReference type="ARBA" id="ARBA00062000"/>
    </source>
</evidence>
<dbReference type="GO" id="GO:0015935">
    <property type="term" value="C:small ribosomal subunit"/>
    <property type="evidence" value="ECO:0007669"/>
    <property type="project" value="InterPro"/>
</dbReference>
<accession>A0A1W1Z403</accession>
<name>A0A1W1Z403_9LACT</name>
<protein>
    <recommendedName>
        <fullName evidence="6 8">Small ribosomal subunit protein uS5</fullName>
    </recommendedName>
</protein>
<comment type="similarity">
    <text evidence="1 8 9">Belongs to the universal ribosomal protein uS5 family.</text>
</comment>
<evidence type="ECO:0000313" key="12">
    <source>
        <dbReference type="Proteomes" id="UP000243884"/>
    </source>
</evidence>
<dbReference type="FunFam" id="3.30.160.20:FF:000001">
    <property type="entry name" value="30S ribosomal protein S5"/>
    <property type="match status" value="1"/>
</dbReference>
<evidence type="ECO:0000256" key="3">
    <source>
        <dbReference type="ARBA" id="ARBA00022884"/>
    </source>
</evidence>
<comment type="subunit">
    <text evidence="7 8">Part of the 30S ribosomal subunit. Contacts proteins S4 and S8.</text>
</comment>
<organism evidence="11 12">
    <name type="scientific">Aerococcus suis</name>
    <dbReference type="NCBI Taxonomy" id="371602"/>
    <lineage>
        <taxon>Bacteria</taxon>
        <taxon>Bacillati</taxon>
        <taxon>Bacillota</taxon>
        <taxon>Bacilli</taxon>
        <taxon>Lactobacillales</taxon>
        <taxon>Aerococcaceae</taxon>
        <taxon>Aerococcus</taxon>
    </lineage>
</organism>
<dbReference type="Pfam" id="PF00333">
    <property type="entry name" value="Ribosomal_S5"/>
    <property type="match status" value="1"/>
</dbReference>
<keyword evidence="5 8" id="KW-0687">Ribonucleoprotein</keyword>
<dbReference type="InterPro" id="IPR005324">
    <property type="entry name" value="Ribosomal_uS5_C"/>
</dbReference>
<keyword evidence="2 8" id="KW-0699">rRNA-binding</keyword>
<dbReference type="RefSeq" id="WP_084099204.1">
    <property type="nucleotide sequence ID" value="NZ_FWXK01000005.1"/>
</dbReference>
<dbReference type="EMBL" id="FWXK01000005">
    <property type="protein sequence ID" value="SMC42688.1"/>
    <property type="molecule type" value="Genomic_DNA"/>
</dbReference>
<dbReference type="SUPFAM" id="SSF54768">
    <property type="entry name" value="dsRNA-binding domain-like"/>
    <property type="match status" value="1"/>
</dbReference>
<dbReference type="GO" id="GO:0005737">
    <property type="term" value="C:cytoplasm"/>
    <property type="evidence" value="ECO:0007669"/>
    <property type="project" value="UniProtKB-ARBA"/>
</dbReference>
<gene>
    <name evidence="8" type="primary">rpsE</name>
    <name evidence="11" type="ORF">SAMN04487984_1081</name>
</gene>
<dbReference type="PANTHER" id="PTHR48277">
    <property type="entry name" value="MITOCHONDRIAL RIBOSOMAL PROTEIN S5"/>
    <property type="match status" value="1"/>
</dbReference>
<dbReference type="OrthoDB" id="9809045at2"/>
<evidence type="ECO:0000256" key="9">
    <source>
        <dbReference type="RuleBase" id="RU003823"/>
    </source>
</evidence>
<keyword evidence="3 8" id="KW-0694">RNA-binding</keyword>
<dbReference type="HAMAP" id="MF_01307_B">
    <property type="entry name" value="Ribosomal_uS5_B"/>
    <property type="match status" value="1"/>
</dbReference>
<dbReference type="InterPro" id="IPR020568">
    <property type="entry name" value="Ribosomal_Su5_D2-typ_SF"/>
</dbReference>
<dbReference type="InterPro" id="IPR018192">
    <property type="entry name" value="Ribosomal_uS5_N_CS"/>
</dbReference>